<evidence type="ECO:0000256" key="7">
    <source>
        <dbReference type="ARBA" id="ARBA00022729"/>
    </source>
</evidence>
<dbReference type="OrthoDB" id="5835829at2759"/>
<comment type="similarity">
    <text evidence="2">Belongs to the UDP-glycosyltransferase family.</text>
</comment>
<gene>
    <name evidence="12" type="ORF">OESDEN_10530</name>
</gene>
<reference evidence="12 13" key="1">
    <citation type="submission" date="2014-03" db="EMBL/GenBank/DDBJ databases">
        <title>Draft genome of the hookworm Oesophagostomum dentatum.</title>
        <authorList>
            <person name="Mitreva M."/>
        </authorList>
    </citation>
    <scope>NUCLEOTIDE SEQUENCE [LARGE SCALE GENOMIC DNA]</scope>
    <source>
        <strain evidence="12 13">OD-Hann</strain>
    </source>
</reference>
<dbReference type="EMBL" id="KN553945">
    <property type="protein sequence ID" value="KHJ89641.1"/>
    <property type="molecule type" value="Genomic_DNA"/>
</dbReference>
<dbReference type="InterPro" id="IPR002213">
    <property type="entry name" value="UDP_glucos_trans"/>
</dbReference>
<evidence type="ECO:0000256" key="1">
    <source>
        <dbReference type="ARBA" id="ARBA00004167"/>
    </source>
</evidence>
<dbReference type="InterPro" id="IPR050271">
    <property type="entry name" value="UDP-glycosyltransferase"/>
</dbReference>
<keyword evidence="9 11" id="KW-0472">Membrane</keyword>
<evidence type="ECO:0000256" key="4">
    <source>
        <dbReference type="ARBA" id="ARBA00022676"/>
    </source>
</evidence>
<dbReference type="CDD" id="cd03784">
    <property type="entry name" value="GT1_Gtf-like"/>
    <property type="match status" value="1"/>
</dbReference>
<dbReference type="PANTHER" id="PTHR48043:SF23">
    <property type="entry name" value="UDP-GLUCURONOSYLTRANSFERASE"/>
    <property type="match status" value="1"/>
</dbReference>
<keyword evidence="13" id="KW-1185">Reference proteome</keyword>
<evidence type="ECO:0000256" key="9">
    <source>
        <dbReference type="ARBA" id="ARBA00023136"/>
    </source>
</evidence>
<dbReference type="Gene3D" id="3.40.50.2000">
    <property type="entry name" value="Glycogen Phosphorylase B"/>
    <property type="match status" value="1"/>
</dbReference>
<evidence type="ECO:0000256" key="2">
    <source>
        <dbReference type="ARBA" id="ARBA00009995"/>
    </source>
</evidence>
<keyword evidence="4" id="KW-0328">Glycosyltransferase</keyword>
<dbReference type="GO" id="GO:0015020">
    <property type="term" value="F:glucuronosyltransferase activity"/>
    <property type="evidence" value="ECO:0007669"/>
    <property type="project" value="UniProtKB-EC"/>
</dbReference>
<dbReference type="GO" id="GO:0016020">
    <property type="term" value="C:membrane"/>
    <property type="evidence" value="ECO:0007669"/>
    <property type="project" value="UniProtKB-SubCell"/>
</dbReference>
<evidence type="ECO:0000256" key="11">
    <source>
        <dbReference type="SAM" id="Phobius"/>
    </source>
</evidence>
<keyword evidence="5" id="KW-0808">Transferase</keyword>
<sequence>MPNTTFIWKYELTESQLGVHLPNVHLLSWIPQSALLADPRVTAFVSHGGLGSTTEIAYMGKPAVMVPLFADQTRNANMLARHGGAIVLQKHDLADSSRVAEAIQNIVSDSKYSKSAKLLAEILANQPITPKQLLLKHAEFAARFGKLPNLDPYGRHLSTIQYYLIDVFSMLAVVSVPITYAAYRLLRIFCRLILRKVKTD</sequence>
<comment type="subcellular location">
    <subcellularLocation>
        <location evidence="1">Membrane</location>
        <topology evidence="1">Single-pass membrane protein</topology>
    </subcellularLocation>
</comment>
<evidence type="ECO:0000256" key="3">
    <source>
        <dbReference type="ARBA" id="ARBA00012544"/>
    </source>
</evidence>
<feature type="transmembrane region" description="Helical" evidence="11">
    <location>
        <begin position="162"/>
        <end position="186"/>
    </location>
</feature>
<proteinExistence type="inferred from homology"/>
<evidence type="ECO:0000256" key="5">
    <source>
        <dbReference type="ARBA" id="ARBA00022679"/>
    </source>
</evidence>
<dbReference type="EC" id="2.4.1.17" evidence="3"/>
<accession>A0A0B1T0I1</accession>
<keyword evidence="6 11" id="KW-0812">Transmembrane</keyword>
<dbReference type="Proteomes" id="UP000053660">
    <property type="component" value="Unassembled WGS sequence"/>
</dbReference>
<keyword evidence="7" id="KW-0732">Signal</keyword>
<dbReference type="AlphaFoldDB" id="A0A0B1T0I1"/>
<keyword evidence="8 11" id="KW-1133">Transmembrane helix</keyword>
<evidence type="ECO:0000313" key="13">
    <source>
        <dbReference type="Proteomes" id="UP000053660"/>
    </source>
</evidence>
<evidence type="ECO:0000256" key="6">
    <source>
        <dbReference type="ARBA" id="ARBA00022692"/>
    </source>
</evidence>
<name>A0A0B1T0I1_OESDE</name>
<evidence type="ECO:0000313" key="12">
    <source>
        <dbReference type="EMBL" id="KHJ89641.1"/>
    </source>
</evidence>
<protein>
    <recommendedName>
        <fullName evidence="3">glucuronosyltransferase</fullName>
        <ecNumber evidence="3">2.4.1.17</ecNumber>
    </recommendedName>
</protein>
<dbReference type="SUPFAM" id="SSF53756">
    <property type="entry name" value="UDP-Glycosyltransferase/glycogen phosphorylase"/>
    <property type="match status" value="1"/>
</dbReference>
<evidence type="ECO:0000256" key="10">
    <source>
        <dbReference type="ARBA" id="ARBA00047475"/>
    </source>
</evidence>
<comment type="catalytic activity">
    <reaction evidence="10">
        <text>glucuronate acceptor + UDP-alpha-D-glucuronate = acceptor beta-D-glucuronoside + UDP + H(+)</text>
        <dbReference type="Rhea" id="RHEA:21032"/>
        <dbReference type="ChEBI" id="CHEBI:15378"/>
        <dbReference type="ChEBI" id="CHEBI:58052"/>
        <dbReference type="ChEBI" id="CHEBI:58223"/>
        <dbReference type="ChEBI" id="CHEBI:132367"/>
        <dbReference type="ChEBI" id="CHEBI:132368"/>
        <dbReference type="EC" id="2.4.1.17"/>
    </reaction>
</comment>
<evidence type="ECO:0000256" key="8">
    <source>
        <dbReference type="ARBA" id="ARBA00022989"/>
    </source>
</evidence>
<dbReference type="PANTHER" id="PTHR48043">
    <property type="entry name" value="EG:EG0003.4 PROTEIN-RELATED"/>
    <property type="match status" value="1"/>
</dbReference>
<dbReference type="Pfam" id="PF00201">
    <property type="entry name" value="UDPGT"/>
    <property type="match status" value="1"/>
</dbReference>
<dbReference type="FunFam" id="3.40.50.2000:FF:000038">
    <property type="entry name" value="UDP-GlucuronosylTransferase"/>
    <property type="match status" value="1"/>
</dbReference>
<organism evidence="12 13">
    <name type="scientific">Oesophagostomum dentatum</name>
    <name type="common">Nodular worm</name>
    <dbReference type="NCBI Taxonomy" id="61180"/>
    <lineage>
        <taxon>Eukaryota</taxon>
        <taxon>Metazoa</taxon>
        <taxon>Ecdysozoa</taxon>
        <taxon>Nematoda</taxon>
        <taxon>Chromadorea</taxon>
        <taxon>Rhabditida</taxon>
        <taxon>Rhabditina</taxon>
        <taxon>Rhabditomorpha</taxon>
        <taxon>Strongyloidea</taxon>
        <taxon>Strongylidae</taxon>
        <taxon>Oesophagostomum</taxon>
    </lineage>
</organism>